<accession>A0A0A7CHV0</accession>
<gene>
    <name evidence="2" type="ORF">vBDshPR2C_11</name>
</gene>
<dbReference type="EMBL" id="KJ803031">
    <property type="protein sequence ID" value="AID16827.1"/>
    <property type="molecule type" value="Genomic_DNA"/>
</dbReference>
<name>A0A0A7CHV0_9CAUD</name>
<feature type="region of interest" description="Disordered" evidence="1">
    <location>
        <begin position="1"/>
        <end position="21"/>
    </location>
</feature>
<evidence type="ECO:0000313" key="3">
    <source>
        <dbReference type="Proteomes" id="UP000031205"/>
    </source>
</evidence>
<evidence type="ECO:0000313" key="2">
    <source>
        <dbReference type="EMBL" id="AID16827.1"/>
    </source>
</evidence>
<proteinExistence type="predicted"/>
<protein>
    <submittedName>
        <fullName evidence="2">Uncharacterized protein</fullName>
    </submittedName>
</protein>
<evidence type="ECO:0000256" key="1">
    <source>
        <dbReference type="SAM" id="MobiDB-lite"/>
    </source>
</evidence>
<sequence length="94" mass="10654">MAAETAHLTGCGPDDPPKTKREKLKEWQKNYDALGFSNFLCGDEALVSYQEDGKIEVKIRKQTSADESRNFRFVFDTQTQCERLIGPILKGLTK</sequence>
<reference evidence="2 3" key="1">
    <citation type="submission" date="2014-05" db="EMBL/GenBank/DDBJ databases">
        <title>Complete Genome Sequence of vBDshPR2C, a New N4-Like Lytic Phage Infecting Dinoroseobacter shibae.</title>
        <authorList>
            <person name="Cai L."/>
            <person name="Zhang R."/>
            <person name="Jiao N."/>
        </authorList>
    </citation>
    <scope>NUCLEOTIDE SEQUENCE [LARGE SCALE GENOMIC DNA]</scope>
</reference>
<organism evidence="2 3">
    <name type="scientific">Dinoroseobacter phage vBDshPR2C</name>
    <dbReference type="NCBI Taxonomy" id="1498169"/>
    <lineage>
        <taxon>Viruses</taxon>
        <taxon>Duplodnaviria</taxon>
        <taxon>Heunggongvirae</taxon>
        <taxon>Uroviricota</taxon>
        <taxon>Caudoviricetes</taxon>
        <taxon>Schitoviridae</taxon>
        <taxon>Rhodovirinae</taxon>
        <taxon>Baltimorevirus</taxon>
        <taxon>Baltimorevirus DFL12</taxon>
    </lineage>
</organism>
<dbReference type="Proteomes" id="UP000031205">
    <property type="component" value="Segment"/>
</dbReference>